<dbReference type="InterPro" id="IPR019052">
    <property type="entry name" value="DUF2383"/>
</dbReference>
<proteinExistence type="predicted"/>
<evidence type="ECO:0000313" key="3">
    <source>
        <dbReference type="Proteomes" id="UP001230915"/>
    </source>
</evidence>
<dbReference type="PIRSF" id="PIRSF029477">
    <property type="entry name" value="UCP029477"/>
    <property type="match status" value="1"/>
</dbReference>
<dbReference type="NCBIfam" id="TIGR02284">
    <property type="entry name" value="PA2169 family four-helix-bundle protein"/>
    <property type="match status" value="1"/>
</dbReference>
<sequence length="148" mass="16785">MEFKKEVAANLNQLLEKTYDAEKGYKDAATNVKDTKMKSFLEEQAQQRNSFGHEIKQEIKAFNQKPDKGGSIAGTLHRTWMDVKTAFSGNENETVMEEVQRGEKAAIEDYDEILAETSLPGSTKSLLQNQRQKIEQAQQSAQNWKVIS</sequence>
<dbReference type="InterPro" id="IPR016920">
    <property type="entry name" value="UCP029477"/>
</dbReference>
<protein>
    <submittedName>
        <fullName evidence="2">PA2169 family four-helix-bundle protein</fullName>
    </submittedName>
</protein>
<keyword evidence="3" id="KW-1185">Reference proteome</keyword>
<gene>
    <name evidence="2" type="ORF">RBU60_12230</name>
</gene>
<dbReference type="RefSeq" id="WP_308865338.1">
    <property type="nucleotide sequence ID" value="NZ_JAVHUL010000039.1"/>
</dbReference>
<name>A0ABU1A5M3_9FLAO</name>
<reference evidence="2 3" key="1">
    <citation type="submission" date="2023-08" db="EMBL/GenBank/DDBJ databases">
        <title>Mesonia sp. MT50, isolated from deep-sea sediment of the Mariana Trench.</title>
        <authorList>
            <person name="Fu H."/>
        </authorList>
    </citation>
    <scope>NUCLEOTIDE SEQUENCE [LARGE SCALE GENOMIC DNA]</scope>
    <source>
        <strain evidence="2 3">MT50</strain>
    </source>
</reference>
<dbReference type="EMBL" id="JAVHUL010000039">
    <property type="protein sequence ID" value="MDQ7918343.1"/>
    <property type="molecule type" value="Genomic_DNA"/>
</dbReference>
<feature type="domain" description="DUF2383" evidence="1">
    <location>
        <begin position="7"/>
        <end position="115"/>
    </location>
</feature>
<dbReference type="Proteomes" id="UP001230915">
    <property type="component" value="Unassembled WGS sequence"/>
</dbReference>
<dbReference type="InterPro" id="IPR009078">
    <property type="entry name" value="Ferritin-like_SF"/>
</dbReference>
<dbReference type="InterPro" id="IPR011971">
    <property type="entry name" value="CHP02284"/>
</dbReference>
<dbReference type="Gene3D" id="1.20.1260.10">
    <property type="match status" value="1"/>
</dbReference>
<dbReference type="SUPFAM" id="SSF47240">
    <property type="entry name" value="Ferritin-like"/>
    <property type="match status" value="1"/>
</dbReference>
<organism evidence="2 3">
    <name type="scientific">Mesonia profundi</name>
    <dbReference type="NCBI Taxonomy" id="3070998"/>
    <lineage>
        <taxon>Bacteria</taxon>
        <taxon>Pseudomonadati</taxon>
        <taxon>Bacteroidota</taxon>
        <taxon>Flavobacteriia</taxon>
        <taxon>Flavobacteriales</taxon>
        <taxon>Flavobacteriaceae</taxon>
        <taxon>Mesonia</taxon>
    </lineage>
</organism>
<comment type="caution">
    <text evidence="2">The sequence shown here is derived from an EMBL/GenBank/DDBJ whole genome shotgun (WGS) entry which is preliminary data.</text>
</comment>
<evidence type="ECO:0000313" key="2">
    <source>
        <dbReference type="EMBL" id="MDQ7918343.1"/>
    </source>
</evidence>
<dbReference type="InterPro" id="IPR012347">
    <property type="entry name" value="Ferritin-like"/>
</dbReference>
<dbReference type="Pfam" id="PF09537">
    <property type="entry name" value="DUF2383"/>
    <property type="match status" value="1"/>
</dbReference>
<evidence type="ECO:0000259" key="1">
    <source>
        <dbReference type="Pfam" id="PF09537"/>
    </source>
</evidence>
<accession>A0ABU1A5M3</accession>